<dbReference type="InterPro" id="IPR036465">
    <property type="entry name" value="vWFA_dom_sf"/>
</dbReference>
<dbReference type="PANTHER" id="PTHR24020:SF84">
    <property type="entry name" value="VWFA DOMAIN-CONTAINING PROTEIN"/>
    <property type="match status" value="1"/>
</dbReference>
<keyword evidence="2" id="KW-1185">Reference proteome</keyword>
<accession>A0A8J1TSL3</accession>
<evidence type="ECO:0000313" key="1">
    <source>
        <dbReference type="EMBL" id="CAH1779202.1"/>
    </source>
</evidence>
<dbReference type="Proteomes" id="UP000749559">
    <property type="component" value="Unassembled WGS sequence"/>
</dbReference>
<dbReference type="SMART" id="SM00327">
    <property type="entry name" value="VWA"/>
    <property type="match status" value="1"/>
</dbReference>
<dbReference type="InterPro" id="IPR050525">
    <property type="entry name" value="ECM_Assembly_Org"/>
</dbReference>
<proteinExistence type="predicted"/>
<dbReference type="SUPFAM" id="SSF53300">
    <property type="entry name" value="vWA-like"/>
    <property type="match status" value="1"/>
</dbReference>
<dbReference type="CDD" id="cd01450">
    <property type="entry name" value="vWFA_subfamily_ECM"/>
    <property type="match status" value="1"/>
</dbReference>
<gene>
    <name evidence="1" type="ORF">OFUS_LOCUS6030</name>
</gene>
<comment type="caution">
    <text evidence="1">The sequence shown here is derived from an EMBL/GenBank/DDBJ whole genome shotgun (WGS) entry which is preliminary data.</text>
</comment>
<organism evidence="1 2">
    <name type="scientific">Owenia fusiformis</name>
    <name type="common">Polychaete worm</name>
    <dbReference type="NCBI Taxonomy" id="6347"/>
    <lineage>
        <taxon>Eukaryota</taxon>
        <taxon>Metazoa</taxon>
        <taxon>Spiralia</taxon>
        <taxon>Lophotrochozoa</taxon>
        <taxon>Annelida</taxon>
        <taxon>Polychaeta</taxon>
        <taxon>Sedentaria</taxon>
        <taxon>Canalipalpata</taxon>
        <taxon>Sabellida</taxon>
        <taxon>Oweniida</taxon>
        <taxon>Oweniidae</taxon>
        <taxon>Owenia</taxon>
    </lineage>
</organism>
<dbReference type="InterPro" id="IPR002035">
    <property type="entry name" value="VWF_A"/>
</dbReference>
<protein>
    <submittedName>
        <fullName evidence="1">Uncharacterized protein</fullName>
    </submittedName>
</protein>
<reference evidence="1" key="1">
    <citation type="submission" date="2022-03" db="EMBL/GenBank/DDBJ databases">
        <authorList>
            <person name="Martin C."/>
        </authorList>
    </citation>
    <scope>NUCLEOTIDE SEQUENCE</scope>
</reference>
<sequence length="350" mass="39555">RTAKMVTYLYLSRVVYWMLWIIPLLVECGRRYSAAGRNSESRCGLGPTRYLAAPDIHPGVGDTCNYYACERGSYHLKSCPERFGVTRRFMKFGRQGIAQKFFPCIRSTHVCAKSTLNNTVSAAGVGISNSIGFVPKVNFCGIDLAIAVDVSCSISITNKVLVKQFVIDLIKRMKLGTGFVKVAGLTFGSKVNSIQFLDESRTAQRTYYNFERMKLEDKKCQTHTDKAMELIRDHIFNPRRGDRPDMKNVLILMSDGNTYHGPTPKNRIFKERTKAAGRDIRARGVESFVIGLPTATTKKKGQKRLEGVDEWLEIGGDDEHVYLLDNFNQLRAKIDQLISASCKDSEFKFW</sequence>
<dbReference type="Gene3D" id="3.40.50.410">
    <property type="entry name" value="von Willebrand factor, type A domain"/>
    <property type="match status" value="1"/>
</dbReference>
<feature type="non-terminal residue" evidence="1">
    <location>
        <position position="350"/>
    </location>
</feature>
<name>A0A8J1TSL3_OWEFU</name>
<dbReference type="PROSITE" id="PS50234">
    <property type="entry name" value="VWFA"/>
    <property type="match status" value="1"/>
</dbReference>
<dbReference type="EMBL" id="CAIIXF020000003">
    <property type="protein sequence ID" value="CAH1779202.1"/>
    <property type="molecule type" value="Genomic_DNA"/>
</dbReference>
<evidence type="ECO:0000313" key="2">
    <source>
        <dbReference type="Proteomes" id="UP000749559"/>
    </source>
</evidence>
<dbReference type="Pfam" id="PF00092">
    <property type="entry name" value="VWA"/>
    <property type="match status" value="1"/>
</dbReference>
<dbReference type="OrthoDB" id="5986259at2759"/>
<dbReference type="AlphaFoldDB" id="A0A8J1TSL3"/>
<dbReference type="PANTHER" id="PTHR24020">
    <property type="entry name" value="COLLAGEN ALPHA"/>
    <property type="match status" value="1"/>
</dbReference>